<keyword evidence="2" id="KW-1185">Reference proteome</keyword>
<gene>
    <name evidence="1" type="ORF">POJ06DRAFT_255699</name>
</gene>
<sequence>VWIQGCHSKACVLICLNESPRFRDPTDPFENIGDIRYRDHVWAGGVTEAFIEVWRADSHVKFVSNSLMDHGCGG</sequence>
<evidence type="ECO:0000313" key="1">
    <source>
        <dbReference type="EMBL" id="KAJ8098996.1"/>
    </source>
</evidence>
<evidence type="ECO:0000313" key="2">
    <source>
        <dbReference type="Proteomes" id="UP001217417"/>
    </source>
</evidence>
<dbReference type="RefSeq" id="XP_056042446.1">
    <property type="nucleotide sequence ID" value="XM_056187920.1"/>
</dbReference>
<name>A0AAD7VRJ8_9ASCO</name>
<reference evidence="1" key="1">
    <citation type="submission" date="2023-03" db="EMBL/GenBank/DDBJ databases">
        <title>Near-Complete genome sequence of Lipomyces tetrasporous NRRL Y-64009, an oleaginous yeast capable of growing on lignocellulosic hydrolysates.</title>
        <authorList>
            <consortium name="Lawrence Berkeley National Laboratory"/>
            <person name="Jagtap S.S."/>
            <person name="Liu J.-J."/>
            <person name="Walukiewicz H.E."/>
            <person name="Pangilinan J."/>
            <person name="Lipzen A."/>
            <person name="Ahrendt S."/>
            <person name="Koriabine M."/>
            <person name="Cobaugh K."/>
            <person name="Salamov A."/>
            <person name="Yoshinaga Y."/>
            <person name="Ng V."/>
            <person name="Daum C."/>
            <person name="Grigoriev I.V."/>
            <person name="Slininger P.J."/>
            <person name="Dien B.S."/>
            <person name="Jin Y.-S."/>
            <person name="Rao C.V."/>
        </authorList>
    </citation>
    <scope>NUCLEOTIDE SEQUENCE</scope>
    <source>
        <strain evidence="1">NRRL Y-64009</strain>
    </source>
</reference>
<dbReference type="Proteomes" id="UP001217417">
    <property type="component" value="Unassembled WGS sequence"/>
</dbReference>
<organism evidence="1 2">
    <name type="scientific">Lipomyces tetrasporus</name>
    <dbReference type="NCBI Taxonomy" id="54092"/>
    <lineage>
        <taxon>Eukaryota</taxon>
        <taxon>Fungi</taxon>
        <taxon>Dikarya</taxon>
        <taxon>Ascomycota</taxon>
        <taxon>Saccharomycotina</taxon>
        <taxon>Lipomycetes</taxon>
        <taxon>Lipomycetales</taxon>
        <taxon>Lipomycetaceae</taxon>
        <taxon>Lipomyces</taxon>
    </lineage>
</organism>
<protein>
    <submittedName>
        <fullName evidence="1">Uncharacterized protein</fullName>
    </submittedName>
</protein>
<dbReference type="AlphaFoldDB" id="A0AAD7VRJ8"/>
<accession>A0AAD7VRJ8</accession>
<feature type="non-terminal residue" evidence="1">
    <location>
        <position position="74"/>
    </location>
</feature>
<dbReference type="EMBL" id="JARPMG010000007">
    <property type="protein sequence ID" value="KAJ8098996.1"/>
    <property type="molecule type" value="Genomic_DNA"/>
</dbReference>
<comment type="caution">
    <text evidence="1">The sequence shown here is derived from an EMBL/GenBank/DDBJ whole genome shotgun (WGS) entry which is preliminary data.</text>
</comment>
<proteinExistence type="predicted"/>
<dbReference type="GeneID" id="80883086"/>